<dbReference type="InterPro" id="IPR036116">
    <property type="entry name" value="FN3_sf"/>
</dbReference>
<dbReference type="PANTHER" id="PTHR44170">
    <property type="entry name" value="PROTEIN SIDEKICK"/>
    <property type="match status" value="1"/>
</dbReference>
<dbReference type="SUPFAM" id="SSF49265">
    <property type="entry name" value="Fibronectin type III"/>
    <property type="match status" value="2"/>
</dbReference>
<evidence type="ECO:0000256" key="2">
    <source>
        <dbReference type="ARBA" id="ARBA00022692"/>
    </source>
</evidence>
<keyword evidence="8" id="KW-0393">Immunoglobulin domain</keyword>
<keyword evidence="4" id="KW-0130">Cell adhesion</keyword>
<sequence length="299" mass="33055">MSDKAPTKEQQHGTILGYRVGYRVAHTDDSFQFKQVEARRKTAFSLLEPAELRAEVREEDELETTYLTSLHRLTRYGVVVQAYNSAGIGPASDEVVATTLETAPPTSPPVKVVPLSSSSLSVEWETNPKEQFSTTEYVLHYGPEHGVWKKLPINYTGQPFVLDGLKCGTTYRLYMTASNSLGSGEPGEEVLVSTKGAAPISPPVDKFITANATSATLHLDTWLTSGCPVTSFTVQYRPRFQQEWILVADALRPRLRRYLLADLVPGRQYQVQVVAQSEAGATQANFEFQTPELSGLGKR</sequence>
<proteinExistence type="predicted"/>
<dbReference type="AlphaFoldDB" id="A0AAQ4F457"/>
<dbReference type="CDD" id="cd00063">
    <property type="entry name" value="FN3"/>
    <property type="match status" value="3"/>
</dbReference>
<dbReference type="Gene3D" id="2.60.40.10">
    <property type="entry name" value="Immunoglobulins"/>
    <property type="match status" value="3"/>
</dbReference>
<accession>A0AAQ4F457</accession>
<evidence type="ECO:0000256" key="4">
    <source>
        <dbReference type="ARBA" id="ARBA00022889"/>
    </source>
</evidence>
<evidence type="ECO:0000256" key="6">
    <source>
        <dbReference type="ARBA" id="ARBA00023136"/>
    </source>
</evidence>
<dbReference type="InterPro" id="IPR013783">
    <property type="entry name" value="Ig-like_fold"/>
</dbReference>
<dbReference type="InterPro" id="IPR003961">
    <property type="entry name" value="FN3_dom"/>
</dbReference>
<name>A0AAQ4F457_AMBAM</name>
<keyword evidence="5" id="KW-1133">Transmembrane helix</keyword>
<feature type="domain" description="Fibronectin type-III" evidence="9">
    <location>
        <begin position="199"/>
        <end position="293"/>
    </location>
</feature>
<protein>
    <recommendedName>
        <fullName evidence="9">Fibronectin type-III domain-containing protein</fullName>
    </recommendedName>
</protein>
<feature type="domain" description="Fibronectin type-III" evidence="9">
    <location>
        <begin position="105"/>
        <end position="197"/>
    </location>
</feature>
<evidence type="ECO:0000256" key="1">
    <source>
        <dbReference type="ARBA" id="ARBA00004167"/>
    </source>
</evidence>
<dbReference type="GO" id="GO:0016020">
    <property type="term" value="C:membrane"/>
    <property type="evidence" value="ECO:0007669"/>
    <property type="project" value="UniProtKB-SubCell"/>
</dbReference>
<keyword evidence="2" id="KW-0812">Transmembrane</keyword>
<reference evidence="10 11" key="1">
    <citation type="journal article" date="2023" name="Arcadia Sci">
        <title>De novo assembly of a long-read Amblyomma americanum tick genome.</title>
        <authorList>
            <person name="Chou S."/>
            <person name="Poskanzer K.E."/>
            <person name="Rollins M."/>
            <person name="Thuy-Boun P.S."/>
        </authorList>
    </citation>
    <scope>NUCLEOTIDE SEQUENCE [LARGE SCALE GENOMIC DNA]</scope>
    <source>
        <strain evidence="10">F_SG_1</strain>
        <tissue evidence="10">Salivary glands</tissue>
    </source>
</reference>
<dbReference type="SMART" id="SM00060">
    <property type="entry name" value="FN3"/>
    <property type="match status" value="2"/>
</dbReference>
<evidence type="ECO:0000256" key="8">
    <source>
        <dbReference type="ARBA" id="ARBA00023319"/>
    </source>
</evidence>
<keyword evidence="7" id="KW-1015">Disulfide bond</keyword>
<comment type="caution">
    <text evidence="10">The sequence shown here is derived from an EMBL/GenBank/DDBJ whole genome shotgun (WGS) entry which is preliminary data.</text>
</comment>
<comment type="subcellular location">
    <subcellularLocation>
        <location evidence="1">Membrane</location>
        <topology evidence="1">Single-pass membrane protein</topology>
    </subcellularLocation>
</comment>
<dbReference type="GO" id="GO:0098609">
    <property type="term" value="P:cell-cell adhesion"/>
    <property type="evidence" value="ECO:0007669"/>
    <property type="project" value="TreeGrafter"/>
</dbReference>
<dbReference type="Pfam" id="PF00041">
    <property type="entry name" value="fn3"/>
    <property type="match status" value="1"/>
</dbReference>
<evidence type="ECO:0000313" key="10">
    <source>
        <dbReference type="EMBL" id="KAK8781525.1"/>
    </source>
</evidence>
<dbReference type="Pfam" id="PF25059">
    <property type="entry name" value="FN3_DSCAM-DSCAML_C"/>
    <property type="match status" value="1"/>
</dbReference>
<dbReference type="EMBL" id="JARKHS020007606">
    <property type="protein sequence ID" value="KAK8781525.1"/>
    <property type="molecule type" value="Genomic_DNA"/>
</dbReference>
<evidence type="ECO:0000256" key="7">
    <source>
        <dbReference type="ARBA" id="ARBA00023157"/>
    </source>
</evidence>
<dbReference type="Proteomes" id="UP001321473">
    <property type="component" value="Unassembled WGS sequence"/>
</dbReference>
<evidence type="ECO:0000256" key="5">
    <source>
        <dbReference type="ARBA" id="ARBA00022989"/>
    </source>
</evidence>
<keyword evidence="3" id="KW-0732">Signal</keyword>
<keyword evidence="11" id="KW-1185">Reference proteome</keyword>
<gene>
    <name evidence="10" type="ORF">V5799_017133</name>
</gene>
<dbReference type="PANTHER" id="PTHR44170:SF56">
    <property type="entry name" value="FIBRONECTIN TYPE-III DOMAIN-CONTAINING PROTEIN"/>
    <property type="match status" value="1"/>
</dbReference>
<keyword evidence="6" id="KW-0472">Membrane</keyword>
<feature type="domain" description="Fibronectin type-III" evidence="9">
    <location>
        <begin position="1"/>
        <end position="102"/>
    </location>
</feature>
<evidence type="ECO:0000259" key="9">
    <source>
        <dbReference type="PROSITE" id="PS50853"/>
    </source>
</evidence>
<evidence type="ECO:0000313" key="11">
    <source>
        <dbReference type="Proteomes" id="UP001321473"/>
    </source>
</evidence>
<dbReference type="PROSITE" id="PS50853">
    <property type="entry name" value="FN3"/>
    <property type="match status" value="3"/>
</dbReference>
<organism evidence="10 11">
    <name type="scientific">Amblyomma americanum</name>
    <name type="common">Lone star tick</name>
    <dbReference type="NCBI Taxonomy" id="6943"/>
    <lineage>
        <taxon>Eukaryota</taxon>
        <taxon>Metazoa</taxon>
        <taxon>Ecdysozoa</taxon>
        <taxon>Arthropoda</taxon>
        <taxon>Chelicerata</taxon>
        <taxon>Arachnida</taxon>
        <taxon>Acari</taxon>
        <taxon>Parasitiformes</taxon>
        <taxon>Ixodida</taxon>
        <taxon>Ixodoidea</taxon>
        <taxon>Ixodidae</taxon>
        <taxon>Amblyomminae</taxon>
        <taxon>Amblyomma</taxon>
    </lineage>
</organism>
<evidence type="ECO:0000256" key="3">
    <source>
        <dbReference type="ARBA" id="ARBA00022729"/>
    </source>
</evidence>
<dbReference type="InterPro" id="IPR056754">
    <property type="entry name" value="DSCAM/DSCAML_C"/>
</dbReference>